<dbReference type="EMBL" id="LHQQ01000100">
    <property type="protein sequence ID" value="KOS42684.1"/>
    <property type="molecule type" value="Genomic_DNA"/>
</dbReference>
<keyword evidence="2" id="KW-1185">Reference proteome</keyword>
<evidence type="ECO:0000313" key="2">
    <source>
        <dbReference type="Proteomes" id="UP000037696"/>
    </source>
</evidence>
<name>A0A0M8P748_9EURO</name>
<dbReference type="OrthoDB" id="3223806at2759"/>
<dbReference type="Proteomes" id="UP000037696">
    <property type="component" value="Unassembled WGS sequence"/>
</dbReference>
<evidence type="ECO:0000313" key="1">
    <source>
        <dbReference type="EMBL" id="KOS42684.1"/>
    </source>
</evidence>
<gene>
    <name evidence="1" type="ORF">ACN38_g6440</name>
</gene>
<dbReference type="AlphaFoldDB" id="A0A0M8P748"/>
<proteinExistence type="predicted"/>
<organism evidence="1 2">
    <name type="scientific">Penicillium nordicum</name>
    <dbReference type="NCBI Taxonomy" id="229535"/>
    <lineage>
        <taxon>Eukaryota</taxon>
        <taxon>Fungi</taxon>
        <taxon>Dikarya</taxon>
        <taxon>Ascomycota</taxon>
        <taxon>Pezizomycotina</taxon>
        <taxon>Eurotiomycetes</taxon>
        <taxon>Eurotiomycetidae</taxon>
        <taxon>Eurotiales</taxon>
        <taxon>Aspergillaceae</taxon>
        <taxon>Penicillium</taxon>
    </lineage>
</organism>
<protein>
    <submittedName>
        <fullName evidence="1">Uncharacterized protein</fullName>
    </submittedName>
</protein>
<accession>A0A0M8P748</accession>
<dbReference type="Gene3D" id="3.40.50.1460">
    <property type="match status" value="1"/>
</dbReference>
<comment type="caution">
    <text evidence="1">The sequence shown here is derived from an EMBL/GenBank/DDBJ whole genome shotgun (WGS) entry which is preliminary data.</text>
</comment>
<sequence length="498" mass="55940">MVDKKLIVTLVLDCCFSATVYRNGGTSFRYLPYDLATASASSESPDHEISFTGRDTCSEKRNISMRDNWLLEPDRYAILAACGPDEKAKGGSEKGLTYGALSYFLSRALSDHGLGRRHEEIYRHIRAMFWESSMRQHPVLYGNGDQGFFGPLISRYGVRSISIVKREGNLQLLAGKAHGFRDGDQFTVSPSGWTGGNNAKELKRSIAKVICAKALTSQLELIGPQCNLRTGWIAEPLTWARLASFPIHLAPNLPQRDEWLAALKTRSLSTGTDPHQISALQVVLNNIDEYEILDNLGRKFVNLPAMPREQVNNSHILDVLEHLTRFKMVKDLNNQVPNAAFRVSFDIQIVSDRAVFSPEERIEVRHNSIMEVSIINKGDIALYAHMYNLDSCWRVKGMLFATYETIPPRKDTCNGDLLYLGRVSKKIKMTVPPMMKEYGSCEDIIKVFVTSQPTSFDLLELPNLHGLGDTIAGARMRNSNSRIPEDWVALNFPIRTLV</sequence>
<reference evidence="1 2" key="1">
    <citation type="submission" date="2015-08" db="EMBL/GenBank/DDBJ databases">
        <title>Genome sequencing of Penicillium nordicum.</title>
        <authorList>
            <person name="Nguyen H.D."/>
            <person name="Seifert K.A."/>
        </authorList>
    </citation>
    <scope>NUCLEOTIDE SEQUENCE [LARGE SCALE GENOMIC DNA]</scope>
    <source>
        <strain evidence="1 2">DAOMC 185683</strain>
    </source>
</reference>